<evidence type="ECO:0000313" key="2">
    <source>
        <dbReference type="Proteomes" id="UP001634393"/>
    </source>
</evidence>
<protein>
    <submittedName>
        <fullName evidence="1">Uncharacterized protein</fullName>
    </submittedName>
</protein>
<name>A0ABD3TRK3_9LAMI</name>
<comment type="caution">
    <text evidence="1">The sequence shown here is derived from an EMBL/GenBank/DDBJ whole genome shotgun (WGS) entry which is preliminary data.</text>
</comment>
<organism evidence="1 2">
    <name type="scientific">Penstemon smallii</name>
    <dbReference type="NCBI Taxonomy" id="265156"/>
    <lineage>
        <taxon>Eukaryota</taxon>
        <taxon>Viridiplantae</taxon>
        <taxon>Streptophyta</taxon>
        <taxon>Embryophyta</taxon>
        <taxon>Tracheophyta</taxon>
        <taxon>Spermatophyta</taxon>
        <taxon>Magnoliopsida</taxon>
        <taxon>eudicotyledons</taxon>
        <taxon>Gunneridae</taxon>
        <taxon>Pentapetalae</taxon>
        <taxon>asterids</taxon>
        <taxon>lamiids</taxon>
        <taxon>Lamiales</taxon>
        <taxon>Plantaginaceae</taxon>
        <taxon>Cheloneae</taxon>
        <taxon>Penstemon</taxon>
    </lineage>
</organism>
<keyword evidence="2" id="KW-1185">Reference proteome</keyword>
<sequence length="109" mass="12727">MSKFSNIERLLKSTAKASSNKLQFTRLRSTRLQGRNDNESETNEFLQGWYRSLLKSNSSARTTFKDFKKLNCIGTDWRVKQPEISSVSRLFIAPIFFGPVYPHHREPEE</sequence>
<gene>
    <name evidence="1" type="ORF">ACJIZ3_023449</name>
</gene>
<dbReference type="Proteomes" id="UP001634393">
    <property type="component" value="Unassembled WGS sequence"/>
</dbReference>
<accession>A0ABD3TRK3</accession>
<dbReference type="AlphaFoldDB" id="A0ABD3TRK3"/>
<dbReference type="EMBL" id="JBJXBP010000003">
    <property type="protein sequence ID" value="KAL3838858.1"/>
    <property type="molecule type" value="Genomic_DNA"/>
</dbReference>
<reference evidence="1 2" key="1">
    <citation type="submission" date="2024-12" db="EMBL/GenBank/DDBJ databases">
        <title>The unique morphological basis and parallel evolutionary history of personate flowers in Penstemon.</title>
        <authorList>
            <person name="Depatie T.H."/>
            <person name="Wessinger C.A."/>
        </authorList>
    </citation>
    <scope>NUCLEOTIDE SEQUENCE [LARGE SCALE GENOMIC DNA]</scope>
    <source>
        <strain evidence="1">WTNN_2</strain>
        <tissue evidence="1">Leaf</tissue>
    </source>
</reference>
<evidence type="ECO:0000313" key="1">
    <source>
        <dbReference type="EMBL" id="KAL3838858.1"/>
    </source>
</evidence>
<proteinExistence type="predicted"/>